<dbReference type="RefSeq" id="XP_025378706.1">
    <property type="nucleotide sequence ID" value="XM_025524397.1"/>
</dbReference>
<keyword evidence="1" id="KW-0732">Signal</keyword>
<dbReference type="Proteomes" id="UP000245768">
    <property type="component" value="Unassembled WGS sequence"/>
</dbReference>
<feature type="chain" id="PRO_5016414359" evidence="1">
    <location>
        <begin position="25"/>
        <end position="152"/>
    </location>
</feature>
<protein>
    <submittedName>
        <fullName evidence="2">Uncharacterized protein</fullName>
    </submittedName>
</protein>
<feature type="signal peptide" evidence="1">
    <location>
        <begin position="1"/>
        <end position="24"/>
    </location>
</feature>
<proteinExistence type="predicted"/>
<sequence length="152" mass="16472">MVAIACKVLTVVISALSFASVVLAYSVDNVTLANGRTSATPGERIAVHFDTSLTQSSTEQYSIAFALTTADDSRLKTATSAFPFTAVDVTNVEKGRGTMQKGFDVEVTLPYNIKEEKVKQKWKLATAILNAGGRTGLMYVTYLHTDIDIRFP</sequence>
<dbReference type="EMBL" id="KZ819635">
    <property type="protein sequence ID" value="PWN91508.1"/>
    <property type="molecule type" value="Genomic_DNA"/>
</dbReference>
<dbReference type="InParanoid" id="A0A316YS66"/>
<evidence type="ECO:0000313" key="2">
    <source>
        <dbReference type="EMBL" id="PWN91508.1"/>
    </source>
</evidence>
<name>A0A316YS66_9BASI</name>
<organism evidence="2 3">
    <name type="scientific">Acaromyces ingoldii</name>
    <dbReference type="NCBI Taxonomy" id="215250"/>
    <lineage>
        <taxon>Eukaryota</taxon>
        <taxon>Fungi</taxon>
        <taxon>Dikarya</taxon>
        <taxon>Basidiomycota</taxon>
        <taxon>Ustilaginomycotina</taxon>
        <taxon>Exobasidiomycetes</taxon>
        <taxon>Exobasidiales</taxon>
        <taxon>Cryptobasidiaceae</taxon>
        <taxon>Acaromyces</taxon>
    </lineage>
</organism>
<dbReference type="GeneID" id="37046313"/>
<evidence type="ECO:0000313" key="3">
    <source>
        <dbReference type="Proteomes" id="UP000245768"/>
    </source>
</evidence>
<reference evidence="2 3" key="1">
    <citation type="journal article" date="2018" name="Mol. Biol. Evol.">
        <title>Broad Genomic Sampling Reveals a Smut Pathogenic Ancestry of the Fungal Clade Ustilaginomycotina.</title>
        <authorList>
            <person name="Kijpornyongpan T."/>
            <person name="Mondo S.J."/>
            <person name="Barry K."/>
            <person name="Sandor L."/>
            <person name="Lee J."/>
            <person name="Lipzen A."/>
            <person name="Pangilinan J."/>
            <person name="LaButti K."/>
            <person name="Hainaut M."/>
            <person name="Henrissat B."/>
            <person name="Grigoriev I.V."/>
            <person name="Spatafora J.W."/>
            <person name="Aime M.C."/>
        </authorList>
    </citation>
    <scope>NUCLEOTIDE SEQUENCE [LARGE SCALE GENOMIC DNA]</scope>
    <source>
        <strain evidence="2 3">MCA 4198</strain>
    </source>
</reference>
<gene>
    <name evidence="2" type="ORF">FA10DRAFT_292387</name>
</gene>
<dbReference type="AlphaFoldDB" id="A0A316YS66"/>
<evidence type="ECO:0000256" key="1">
    <source>
        <dbReference type="SAM" id="SignalP"/>
    </source>
</evidence>
<keyword evidence="3" id="KW-1185">Reference proteome</keyword>
<accession>A0A316YS66</accession>